<evidence type="ECO:0000256" key="1">
    <source>
        <dbReference type="ARBA" id="ARBA00004127"/>
    </source>
</evidence>
<comment type="caution">
    <text evidence="9">The sequence shown here is derived from an EMBL/GenBank/DDBJ whole genome shotgun (WGS) entry which is preliminary data.</text>
</comment>
<sequence>MATMPQNWLGLVLVVFILGMKHGMDPDHLATIDGMTRFNAQRRPRLSRWSGFLFSLGHGLVVTLVAGTVALSANKWSAPAWLEDFGAWVSIVFLLLLGAANLREVLRAAPDQPVPPVGLKGRFLRRFSETSHPVVIAAVGAAFALSFDTVSQAALFSMAASNLAGCLFSVALGALFMVGMMVTDGLNGLWVARLLRQTNRRALIASRVMGLSIAFLSVAIAGLGMAKYFAPAVSATLEDASLLMGVGLIAILLGSFGLALRLSRRAPAL</sequence>
<accession>A0A1J5R5N5</accession>
<protein>
    <submittedName>
        <fullName evidence="9">High-affinity nickel transport protein</fullName>
    </submittedName>
</protein>
<feature type="transmembrane region" description="Helical" evidence="8">
    <location>
        <begin position="204"/>
        <end position="230"/>
    </location>
</feature>
<feature type="transmembrane region" description="Helical" evidence="8">
    <location>
        <begin position="52"/>
        <end position="73"/>
    </location>
</feature>
<evidence type="ECO:0000256" key="2">
    <source>
        <dbReference type="ARBA" id="ARBA00010892"/>
    </source>
</evidence>
<gene>
    <name evidence="9" type="primary">hoxN_7</name>
    <name evidence="9" type="ORF">GALL_268710</name>
</gene>
<name>A0A1J5R5N5_9ZZZZ</name>
<evidence type="ECO:0000256" key="5">
    <source>
        <dbReference type="ARBA" id="ARBA00022692"/>
    </source>
</evidence>
<dbReference type="PANTHER" id="PTHR31611:SF0">
    <property type="entry name" value="HIGH-AFFINITY NICKEL TRANSPORT PROTEIN NIC1"/>
    <property type="match status" value="1"/>
</dbReference>
<evidence type="ECO:0000256" key="6">
    <source>
        <dbReference type="ARBA" id="ARBA00022989"/>
    </source>
</evidence>
<comment type="subcellular location">
    <subcellularLocation>
        <location evidence="1">Endomembrane system</location>
        <topology evidence="1">Multi-pass membrane protein</topology>
    </subcellularLocation>
</comment>
<evidence type="ECO:0000313" key="9">
    <source>
        <dbReference type="EMBL" id="OIQ91209.1"/>
    </source>
</evidence>
<evidence type="ECO:0000256" key="7">
    <source>
        <dbReference type="ARBA" id="ARBA00023136"/>
    </source>
</evidence>
<dbReference type="GO" id="GO:0015099">
    <property type="term" value="F:nickel cation transmembrane transporter activity"/>
    <property type="evidence" value="ECO:0007669"/>
    <property type="project" value="InterPro"/>
</dbReference>
<dbReference type="InterPro" id="IPR004688">
    <property type="entry name" value="Ni/Co_transpt"/>
</dbReference>
<dbReference type="AlphaFoldDB" id="A0A1J5R5N5"/>
<reference evidence="9" key="1">
    <citation type="submission" date="2016-10" db="EMBL/GenBank/DDBJ databases">
        <title>Sequence of Gallionella enrichment culture.</title>
        <authorList>
            <person name="Poehlein A."/>
            <person name="Muehling M."/>
            <person name="Daniel R."/>
        </authorList>
    </citation>
    <scope>NUCLEOTIDE SEQUENCE</scope>
</reference>
<feature type="transmembrane region" description="Helical" evidence="8">
    <location>
        <begin position="130"/>
        <end position="147"/>
    </location>
</feature>
<keyword evidence="6 8" id="KW-1133">Transmembrane helix</keyword>
<comment type="similarity">
    <text evidence="2">Belongs to the NiCoT transporter (TC 2.A.52) family.</text>
</comment>
<evidence type="ECO:0000256" key="4">
    <source>
        <dbReference type="ARBA" id="ARBA00022596"/>
    </source>
</evidence>
<dbReference type="Pfam" id="PF03824">
    <property type="entry name" value="NicO"/>
    <property type="match status" value="1"/>
</dbReference>
<keyword evidence="4" id="KW-0533">Nickel</keyword>
<organism evidence="9">
    <name type="scientific">mine drainage metagenome</name>
    <dbReference type="NCBI Taxonomy" id="410659"/>
    <lineage>
        <taxon>unclassified sequences</taxon>
        <taxon>metagenomes</taxon>
        <taxon>ecological metagenomes</taxon>
    </lineage>
</organism>
<dbReference type="PANTHER" id="PTHR31611">
    <property type="entry name" value="HIGH-AFFINITY NICKEL TRANSPORT PROTEIN NIC1"/>
    <property type="match status" value="1"/>
</dbReference>
<feature type="transmembrane region" description="Helical" evidence="8">
    <location>
        <begin position="242"/>
        <end position="260"/>
    </location>
</feature>
<proteinExistence type="inferred from homology"/>
<evidence type="ECO:0000256" key="3">
    <source>
        <dbReference type="ARBA" id="ARBA00022448"/>
    </source>
</evidence>
<feature type="transmembrane region" description="Helical" evidence="8">
    <location>
        <begin position="159"/>
        <end position="183"/>
    </location>
</feature>
<dbReference type="EMBL" id="MLJW01000266">
    <property type="protein sequence ID" value="OIQ91209.1"/>
    <property type="molecule type" value="Genomic_DNA"/>
</dbReference>
<keyword evidence="3" id="KW-0813">Transport</keyword>
<keyword evidence="7 8" id="KW-0472">Membrane</keyword>
<dbReference type="GO" id="GO:0005886">
    <property type="term" value="C:plasma membrane"/>
    <property type="evidence" value="ECO:0007669"/>
    <property type="project" value="InterPro"/>
</dbReference>
<feature type="transmembrane region" description="Helical" evidence="8">
    <location>
        <begin position="85"/>
        <end position="102"/>
    </location>
</feature>
<keyword evidence="5 8" id="KW-0812">Transmembrane</keyword>
<dbReference type="InterPro" id="IPR011541">
    <property type="entry name" value="Ni/Co_transpt_high_affinity"/>
</dbReference>
<dbReference type="GO" id="GO:0012505">
    <property type="term" value="C:endomembrane system"/>
    <property type="evidence" value="ECO:0007669"/>
    <property type="project" value="UniProtKB-SubCell"/>
</dbReference>
<evidence type="ECO:0000256" key="8">
    <source>
        <dbReference type="SAM" id="Phobius"/>
    </source>
</evidence>